<evidence type="ECO:0000313" key="4">
    <source>
        <dbReference type="Proteomes" id="UP000008281"/>
    </source>
</evidence>
<keyword evidence="2" id="KW-1133">Transmembrane helix</keyword>
<feature type="compositionally biased region" description="Basic and acidic residues" evidence="1">
    <location>
        <begin position="616"/>
        <end position="643"/>
    </location>
</feature>
<organism evidence="4">
    <name type="scientific">Caenorhabditis remanei</name>
    <name type="common">Caenorhabditis vulgaris</name>
    <dbReference type="NCBI Taxonomy" id="31234"/>
    <lineage>
        <taxon>Eukaryota</taxon>
        <taxon>Metazoa</taxon>
        <taxon>Ecdysozoa</taxon>
        <taxon>Nematoda</taxon>
        <taxon>Chromadorea</taxon>
        <taxon>Rhabditida</taxon>
        <taxon>Rhabditina</taxon>
        <taxon>Rhabditomorpha</taxon>
        <taxon>Rhabditoidea</taxon>
        <taxon>Rhabditidae</taxon>
        <taxon>Peloderinae</taxon>
        <taxon>Caenorhabditis</taxon>
    </lineage>
</organism>
<keyword evidence="2" id="KW-0812">Transmembrane</keyword>
<feature type="compositionally biased region" description="Low complexity" evidence="1">
    <location>
        <begin position="507"/>
        <end position="533"/>
    </location>
</feature>
<dbReference type="AlphaFoldDB" id="E3MSK4"/>
<reference evidence="3" key="1">
    <citation type="submission" date="2007-07" db="EMBL/GenBank/DDBJ databases">
        <title>PCAP assembly of the Caenorhabditis remanei genome.</title>
        <authorList>
            <consortium name="The Caenorhabditis remanei Sequencing Consortium"/>
            <person name="Wilson R.K."/>
        </authorList>
    </citation>
    <scope>NUCLEOTIDE SEQUENCE [LARGE SCALE GENOMIC DNA]</scope>
    <source>
        <strain evidence="3">PB4641</strain>
    </source>
</reference>
<feature type="region of interest" description="Disordered" evidence="1">
    <location>
        <begin position="462"/>
        <end position="643"/>
    </location>
</feature>
<name>E3MSK4_CAERE</name>
<dbReference type="OrthoDB" id="5876120at2759"/>
<protein>
    <recommendedName>
        <fullName evidence="5">Domain of unknown function WSN domain-containing protein</fullName>
    </recommendedName>
</protein>
<dbReference type="HOGENOM" id="CLU_406108_0_0_1"/>
<dbReference type="STRING" id="31234.E3MSK4"/>
<feature type="compositionally biased region" description="Low complexity" evidence="1">
    <location>
        <begin position="559"/>
        <end position="587"/>
    </location>
</feature>
<feature type="compositionally biased region" description="Low complexity" evidence="1">
    <location>
        <begin position="470"/>
        <end position="488"/>
    </location>
</feature>
<feature type="region of interest" description="Disordered" evidence="1">
    <location>
        <begin position="658"/>
        <end position="677"/>
    </location>
</feature>
<feature type="transmembrane region" description="Helical" evidence="2">
    <location>
        <begin position="387"/>
        <end position="405"/>
    </location>
</feature>
<evidence type="ECO:0008006" key="5">
    <source>
        <dbReference type="Google" id="ProtNLM"/>
    </source>
</evidence>
<keyword evidence="4" id="KW-1185">Reference proteome</keyword>
<dbReference type="InParanoid" id="E3MSK4"/>
<evidence type="ECO:0000256" key="1">
    <source>
        <dbReference type="SAM" id="MobiDB-lite"/>
    </source>
</evidence>
<evidence type="ECO:0000313" key="3">
    <source>
        <dbReference type="EMBL" id="EFP08374.1"/>
    </source>
</evidence>
<dbReference type="PANTHER" id="PTHR31227:SF1">
    <property type="entry name" value="DOMAIN OF UNKNOWN FUNCTION WSN DOMAIN-CONTAINING PROTEIN"/>
    <property type="match status" value="1"/>
</dbReference>
<keyword evidence="2" id="KW-0472">Membrane</keyword>
<feature type="compositionally biased region" description="Polar residues" evidence="1">
    <location>
        <begin position="667"/>
        <end position="677"/>
    </location>
</feature>
<gene>
    <name evidence="3" type="ORF">CRE_16159</name>
</gene>
<dbReference type="Proteomes" id="UP000008281">
    <property type="component" value="Unassembled WGS sequence"/>
</dbReference>
<feature type="compositionally biased region" description="Polar residues" evidence="1">
    <location>
        <begin position="489"/>
        <end position="506"/>
    </location>
</feature>
<proteinExistence type="predicted"/>
<dbReference type="EMBL" id="DS268473">
    <property type="protein sequence ID" value="EFP08374.1"/>
    <property type="molecule type" value="Genomic_DNA"/>
</dbReference>
<evidence type="ECO:0000256" key="2">
    <source>
        <dbReference type="SAM" id="Phobius"/>
    </source>
</evidence>
<accession>E3MSK4</accession>
<dbReference type="PANTHER" id="PTHR31227">
    <property type="entry name" value="PROTEIN CBG15697"/>
    <property type="match status" value="1"/>
</dbReference>
<dbReference type="OMA" id="NCANSET"/>
<sequence length="677" mass="74297">MNEAYNCANSETQDDVAISMIDLSERAGMLLRKLSSLQKSLQIAQQINSEVIPNLSSHLSVEDISKMKNLVTKLENNIAIILDGVSIITIDMETKNFESIKDFKTDQADNIKTFNCIKGISFWFDEVTFSAQSIIKLRDIKKKSQALKSVKTAFSAILESLKSLSQIRSYFESLKVGTTDDNKQLATLNEVSKPFGEAVTALVVGNNLLSKKSDFDFMIKTGYTIQSKIVSKQPLEVKSLFVKHWGDFDETTQNIRSLLHGFSELLEKFEVSGNMTLEDVGRLLNNLPILVDVDLMFDERLAAIELLKSNKPTPEETKLSDDFKKSLLELSKLDLKFSRFQKSLNSMSDTINKLVGMMSGNSSQVTATTTGGAAVESVSSWSDPEYIVCYAVLVVVAFIAFIVFWCCSPIKTIDYDALNTLEMENGLKKDEKEEENVKKGKFKVLVCGKQYKVFQKRMKEATDKQKQKLAGHSASGSSSATNTGESATPSGSTTNTENTVTPSGSTANVAGGSANPSGSGTNNSGSQANAAAAPPAPPKIVTGNKKGTGAAKKEKSKKTSSTASISKTSKKSTGTRTETEESGLTSGRTEKTQGATQEVLREPQHVPSSQALTATMEHESVRNKRQKDRLQKEETKKKDDANYNKFLKEAKEYVETAHQKIDEQKIDFSTSVSEKRT</sequence>